<dbReference type="SUPFAM" id="SSF55331">
    <property type="entry name" value="Tautomerase/MIF"/>
    <property type="match status" value="1"/>
</dbReference>
<reference evidence="3" key="1">
    <citation type="journal article" date="2014" name="Front. Microbiol.">
        <title>High frequency of phylogenetically diverse reductive dehalogenase-homologous genes in deep subseafloor sedimentary metagenomes.</title>
        <authorList>
            <person name="Kawai M."/>
            <person name="Futagami T."/>
            <person name="Toyoda A."/>
            <person name="Takaki Y."/>
            <person name="Nishi S."/>
            <person name="Hori S."/>
            <person name="Arai W."/>
            <person name="Tsubouchi T."/>
            <person name="Morono Y."/>
            <person name="Uchiyama I."/>
            <person name="Ito T."/>
            <person name="Fujiyama A."/>
            <person name="Inagaki F."/>
            <person name="Takami H."/>
        </authorList>
    </citation>
    <scope>NUCLEOTIDE SEQUENCE</scope>
    <source>
        <strain evidence="3">Expedition CK06-06</strain>
    </source>
</reference>
<proteinExistence type="predicted"/>
<accession>X1BDM8</accession>
<dbReference type="Pfam" id="PF01361">
    <property type="entry name" value="Tautomerase"/>
    <property type="match status" value="1"/>
</dbReference>
<dbReference type="EMBL" id="BART01026127">
    <property type="protein sequence ID" value="GAG93120.1"/>
    <property type="molecule type" value="Genomic_DNA"/>
</dbReference>
<dbReference type="Gene3D" id="3.30.429.10">
    <property type="entry name" value="Macrophage Migration Inhibitory Factor"/>
    <property type="match status" value="1"/>
</dbReference>
<sequence length="69" mass="7730">MSLIIMPNAIIDGPPIKDLEVKRVLVKEITDAMEKAYKIPREAYVVLIKENLPENVGVGGKLIIDRETK</sequence>
<evidence type="ECO:0000313" key="3">
    <source>
        <dbReference type="EMBL" id="GAG93120.1"/>
    </source>
</evidence>
<dbReference type="NCBIfam" id="NF041920">
    <property type="entry name" value="DmpI"/>
    <property type="match status" value="1"/>
</dbReference>
<keyword evidence="1" id="KW-0413">Isomerase</keyword>
<feature type="domain" description="4-oxalocrotonate tautomerase-like" evidence="2">
    <location>
        <begin position="10"/>
        <end position="65"/>
    </location>
</feature>
<evidence type="ECO:0000259" key="2">
    <source>
        <dbReference type="Pfam" id="PF01361"/>
    </source>
</evidence>
<organism evidence="3">
    <name type="scientific">marine sediment metagenome</name>
    <dbReference type="NCBI Taxonomy" id="412755"/>
    <lineage>
        <taxon>unclassified sequences</taxon>
        <taxon>metagenomes</taxon>
        <taxon>ecological metagenomes</taxon>
    </lineage>
</organism>
<dbReference type="InterPro" id="IPR014347">
    <property type="entry name" value="Tautomerase/MIF_sf"/>
</dbReference>
<dbReference type="InterPro" id="IPR004370">
    <property type="entry name" value="4-OT-like_dom"/>
</dbReference>
<evidence type="ECO:0000256" key="1">
    <source>
        <dbReference type="ARBA" id="ARBA00023235"/>
    </source>
</evidence>
<comment type="caution">
    <text evidence="3">The sequence shown here is derived from an EMBL/GenBank/DDBJ whole genome shotgun (WGS) entry which is preliminary data.</text>
</comment>
<dbReference type="GO" id="GO:0016853">
    <property type="term" value="F:isomerase activity"/>
    <property type="evidence" value="ECO:0007669"/>
    <property type="project" value="UniProtKB-KW"/>
</dbReference>
<name>X1BDM8_9ZZZZ</name>
<protein>
    <recommendedName>
        <fullName evidence="2">4-oxalocrotonate tautomerase-like domain-containing protein</fullName>
    </recommendedName>
</protein>
<gene>
    <name evidence="3" type="ORF">S01H4_46699</name>
</gene>
<dbReference type="AlphaFoldDB" id="X1BDM8"/>